<proteinExistence type="predicted"/>
<dbReference type="InterPro" id="IPR051199">
    <property type="entry name" value="LPS_LOS_Heptosyltrfase"/>
</dbReference>
<gene>
    <name evidence="1" type="ORF">I3679_019170</name>
</gene>
<comment type="caution">
    <text evidence="1">The sequence shown here is derived from an EMBL/GenBank/DDBJ whole genome shotgun (WGS) entry which is preliminary data.</text>
</comment>
<accession>A0ABD5LVD1</accession>
<sequence>MPSQNFFIDPISRKPFALKKQPKVLFFDDDKIGDMVVSTSILRELKNSGYNIDIVTGKSNFCVIEYSDLYNDHYTYEEKLFSIIKLALTLRKNNYDLIIDMGELISIPYLMFIRLINARML</sequence>
<dbReference type="SUPFAM" id="SSF53756">
    <property type="entry name" value="UDP-Glycosyltransferase/glycogen phosphorylase"/>
    <property type="match status" value="1"/>
</dbReference>
<evidence type="ECO:0000313" key="1">
    <source>
        <dbReference type="EMBL" id="MEY2345142.1"/>
    </source>
</evidence>
<name>A0ABD5LVD1_PROMI</name>
<reference evidence="1" key="1">
    <citation type="submission" date="2021-05" db="EMBL/GenBank/DDBJ databases">
        <title>First report of NDM-5 and VEB-6 producing Proteus mirabilis isolated from blood of a sepsis patient in Kolkata, India.</title>
        <authorList>
            <person name="Halder G."/>
            <person name="Chaudhuri B."/>
            <person name="Dutta S."/>
        </authorList>
    </citation>
    <scope>NUCLEOTIDE SEQUENCE [LARGE SCALE GENOMIC DNA]</scope>
    <source>
        <strain evidence="1">7049</strain>
    </source>
</reference>
<organism evidence="1">
    <name type="scientific">Proteus mirabilis</name>
    <dbReference type="NCBI Taxonomy" id="584"/>
    <lineage>
        <taxon>Bacteria</taxon>
        <taxon>Pseudomonadati</taxon>
        <taxon>Pseudomonadota</taxon>
        <taxon>Gammaproteobacteria</taxon>
        <taxon>Enterobacterales</taxon>
        <taxon>Morganellaceae</taxon>
        <taxon>Proteus</taxon>
    </lineage>
</organism>
<dbReference type="PANTHER" id="PTHR30160">
    <property type="entry name" value="TETRAACYLDISACCHARIDE 4'-KINASE-RELATED"/>
    <property type="match status" value="1"/>
</dbReference>
<dbReference type="EMBL" id="JADQCH020000002">
    <property type="protein sequence ID" value="MEY2345142.1"/>
    <property type="molecule type" value="Genomic_DNA"/>
</dbReference>
<dbReference type="AlphaFoldDB" id="A0ABD5LVD1"/>
<protein>
    <submittedName>
        <fullName evidence="1">Uncharacterized protein</fullName>
    </submittedName>
</protein>
<dbReference type="Gene3D" id="3.40.50.2000">
    <property type="entry name" value="Glycogen Phosphorylase B"/>
    <property type="match status" value="1"/>
</dbReference>